<dbReference type="AlphaFoldDB" id="A0A938WSJ8"/>
<feature type="domain" description="Metallo-beta-lactamase" evidence="5">
    <location>
        <begin position="13"/>
        <end position="197"/>
    </location>
</feature>
<comment type="caution">
    <text evidence="6">The sequence shown here is derived from an EMBL/GenBank/DDBJ whole genome shotgun (WGS) entry which is preliminary data.</text>
</comment>
<reference evidence="6" key="2">
    <citation type="journal article" date="2021" name="Sci. Rep.">
        <title>The distribution of antibiotic resistance genes in chicken gut microbiota commensals.</title>
        <authorList>
            <person name="Juricova H."/>
            <person name="Matiasovicova J."/>
            <person name="Kubasova T."/>
            <person name="Cejkova D."/>
            <person name="Rychlik I."/>
        </authorList>
    </citation>
    <scope>NUCLEOTIDE SEQUENCE</scope>
    <source>
        <strain evidence="6">An824</strain>
    </source>
</reference>
<evidence type="ECO:0000256" key="3">
    <source>
        <dbReference type="ARBA" id="ARBA00022801"/>
    </source>
</evidence>
<proteinExistence type="predicted"/>
<evidence type="ECO:0000256" key="2">
    <source>
        <dbReference type="ARBA" id="ARBA00022723"/>
    </source>
</evidence>
<dbReference type="Proteomes" id="UP000706891">
    <property type="component" value="Unassembled WGS sequence"/>
</dbReference>
<evidence type="ECO:0000256" key="4">
    <source>
        <dbReference type="ARBA" id="ARBA00022833"/>
    </source>
</evidence>
<dbReference type="InterPro" id="IPR036866">
    <property type="entry name" value="RibonucZ/Hydroxyglut_hydro"/>
</dbReference>
<dbReference type="CDD" id="cd06262">
    <property type="entry name" value="metallo-hydrolase-like_MBL-fold"/>
    <property type="match status" value="1"/>
</dbReference>
<dbReference type="GO" id="GO:0016787">
    <property type="term" value="F:hydrolase activity"/>
    <property type="evidence" value="ECO:0007669"/>
    <property type="project" value="UniProtKB-KW"/>
</dbReference>
<name>A0A938WSJ8_9BACT</name>
<dbReference type="PANTHER" id="PTHR46233:SF3">
    <property type="entry name" value="HYDROXYACYLGLUTATHIONE HYDROLASE GLOC"/>
    <property type="match status" value="1"/>
</dbReference>
<organism evidence="6 7">
    <name type="scientific">Marseilla massiliensis</name>
    <dbReference type="NCBI Taxonomy" id="1841864"/>
    <lineage>
        <taxon>Bacteria</taxon>
        <taxon>Pseudomonadati</taxon>
        <taxon>Bacteroidota</taxon>
        <taxon>Bacteroidia</taxon>
        <taxon>Bacteroidales</taxon>
        <taxon>Prevotellaceae</taxon>
        <taxon>Marseilla</taxon>
    </lineage>
</organism>
<evidence type="ECO:0000313" key="6">
    <source>
        <dbReference type="EMBL" id="MBM6673448.1"/>
    </source>
</evidence>
<dbReference type="Pfam" id="PF00753">
    <property type="entry name" value="Lactamase_B"/>
    <property type="match status" value="1"/>
</dbReference>
<keyword evidence="4" id="KW-0862">Zinc</keyword>
<evidence type="ECO:0000256" key="1">
    <source>
        <dbReference type="ARBA" id="ARBA00001947"/>
    </source>
</evidence>
<accession>A0A938WSJ8</accession>
<dbReference type="Gene3D" id="3.60.15.10">
    <property type="entry name" value="Ribonuclease Z/Hydroxyacylglutathione hydrolase-like"/>
    <property type="match status" value="1"/>
</dbReference>
<dbReference type="RefSeq" id="WP_021949232.1">
    <property type="nucleotide sequence ID" value="NZ_JACJJG010000023.1"/>
</dbReference>
<dbReference type="EMBL" id="JACJJG010000023">
    <property type="protein sequence ID" value="MBM6673448.1"/>
    <property type="molecule type" value="Genomic_DNA"/>
</dbReference>
<evidence type="ECO:0000313" key="7">
    <source>
        <dbReference type="Proteomes" id="UP000706891"/>
    </source>
</evidence>
<dbReference type="GO" id="GO:0046872">
    <property type="term" value="F:metal ion binding"/>
    <property type="evidence" value="ECO:0007669"/>
    <property type="project" value="UniProtKB-KW"/>
</dbReference>
<dbReference type="PANTHER" id="PTHR46233">
    <property type="entry name" value="HYDROXYACYLGLUTATHIONE HYDROLASE GLOC"/>
    <property type="match status" value="1"/>
</dbReference>
<protein>
    <submittedName>
        <fullName evidence="6">MBL fold metallo-hydrolase</fullName>
    </submittedName>
</protein>
<comment type="cofactor">
    <cofactor evidence="1">
        <name>Zn(2+)</name>
        <dbReference type="ChEBI" id="CHEBI:29105"/>
    </cofactor>
</comment>
<keyword evidence="2" id="KW-0479">Metal-binding</keyword>
<evidence type="ECO:0000259" key="5">
    <source>
        <dbReference type="SMART" id="SM00849"/>
    </source>
</evidence>
<dbReference type="SMART" id="SM00849">
    <property type="entry name" value="Lactamase_B"/>
    <property type="match status" value="1"/>
</dbReference>
<gene>
    <name evidence="6" type="ORF">H6A34_06130</name>
</gene>
<keyword evidence="3" id="KW-0378">Hydrolase</keyword>
<dbReference type="SUPFAM" id="SSF56281">
    <property type="entry name" value="Metallo-hydrolase/oxidoreductase"/>
    <property type="match status" value="1"/>
</dbReference>
<sequence length="219" mass="24625">MLDIQRFVCNMFQENCYVVSDETKECVIIDCGAFFEEEKIAIYNYINDNNLTPKHLLCTHGHVDHNFGNKFILDKFGLRPEISEADKPLMNNLGKQAKAFTGEDCGNDFPEIGRFYENDKTITFGNHEFAIIPTPGHSPGSVFIYCKDESVAFSGDTLFKLSIGRTDLQLGNYEDIIESLHSIAKVLPADTTVLPGHGEHTTIGYEVKFNPYLKTGSLR</sequence>
<reference evidence="6" key="1">
    <citation type="submission" date="2020-08" db="EMBL/GenBank/DDBJ databases">
        <authorList>
            <person name="Cejkova D."/>
            <person name="Kubasova T."/>
            <person name="Jahodarova E."/>
            <person name="Rychlik I."/>
        </authorList>
    </citation>
    <scope>NUCLEOTIDE SEQUENCE</scope>
    <source>
        <strain evidence="6">An824</strain>
    </source>
</reference>
<dbReference type="InterPro" id="IPR001279">
    <property type="entry name" value="Metallo-B-lactamas"/>
</dbReference>
<dbReference type="InterPro" id="IPR051453">
    <property type="entry name" value="MBL_Glyoxalase_II"/>
</dbReference>
<keyword evidence="7" id="KW-1185">Reference proteome</keyword>